<dbReference type="PRINTS" id="PR00625">
    <property type="entry name" value="JDOMAIN"/>
</dbReference>
<dbReference type="HOGENOM" id="CLU_017633_0_0_6"/>
<dbReference type="GO" id="GO:0005737">
    <property type="term" value="C:cytoplasm"/>
    <property type="evidence" value="ECO:0007669"/>
    <property type="project" value="TreeGrafter"/>
</dbReference>
<dbReference type="PROSITE" id="PS50076">
    <property type="entry name" value="DNAJ_2"/>
    <property type="match status" value="1"/>
</dbReference>
<dbReference type="Gene3D" id="2.60.260.20">
    <property type="entry name" value="Urease metallochaperone UreE, N-terminal domain"/>
    <property type="match status" value="2"/>
</dbReference>
<evidence type="ECO:0000259" key="3">
    <source>
        <dbReference type="PROSITE" id="PS50076"/>
    </source>
</evidence>
<evidence type="ECO:0000256" key="1">
    <source>
        <dbReference type="ARBA" id="ARBA00023186"/>
    </source>
</evidence>
<keyword evidence="4" id="KW-0346">Stress response</keyword>
<dbReference type="InterPro" id="IPR008971">
    <property type="entry name" value="HSP40/DnaJ_pept-bd"/>
</dbReference>
<protein>
    <submittedName>
        <fullName evidence="4">Heat shock protein DnaJ domain protein</fullName>
    </submittedName>
</protein>
<feature type="domain" description="J" evidence="3">
    <location>
        <begin position="5"/>
        <end position="69"/>
    </location>
</feature>
<dbReference type="Pfam" id="PF01556">
    <property type="entry name" value="DnaJ_C"/>
    <property type="match status" value="1"/>
</dbReference>
<evidence type="ECO:0000313" key="5">
    <source>
        <dbReference type="Proteomes" id="UP000009102"/>
    </source>
</evidence>
<dbReference type="GO" id="GO:0051082">
    <property type="term" value="F:unfolded protein binding"/>
    <property type="evidence" value="ECO:0007669"/>
    <property type="project" value="InterPro"/>
</dbReference>
<proteinExistence type="predicted"/>
<dbReference type="GO" id="GO:0042026">
    <property type="term" value="P:protein refolding"/>
    <property type="evidence" value="ECO:0007669"/>
    <property type="project" value="TreeGrafter"/>
</dbReference>
<dbReference type="RefSeq" id="WP_012823009.1">
    <property type="nucleotide sequence ID" value="NC_013422.1"/>
</dbReference>
<dbReference type="SMART" id="SM00271">
    <property type="entry name" value="DnaJ"/>
    <property type="match status" value="1"/>
</dbReference>
<dbReference type="KEGG" id="hna:Hneap_0109"/>
<sequence>MKFHDYYATLGVERTATQAEIKKAYRKAAQKYHPDRNKEAGAEEKFKEINEAYDVLGDEEKRQRYDTLGSNYRAGEDFRPPPGFDPNQFGDQYGGAGFSDFFSSIFGGGFDPGAAHGGRRTRAARGPDYEMALSLSVQEMIEGGSKSVTTDHPETGRKTLKVTIPKGSTPGKRMRLTGQGGSGANGGPAGDLYLVFQLEANSLFTLDGNDVLYNLPVTPWEAALGEKVTVPTPTGGKISMTIPAGSQSGSRLRVRGRGLAGGDYFVTVMIHTPPAKTDEARDFYREMKASMPFNPRD</sequence>
<name>D0KWH6_HALNC</name>
<dbReference type="STRING" id="555778.Hneap_0109"/>
<evidence type="ECO:0000313" key="4">
    <source>
        <dbReference type="EMBL" id="ACX94973.1"/>
    </source>
</evidence>
<keyword evidence="1" id="KW-0143">Chaperone</keyword>
<dbReference type="Pfam" id="PF00226">
    <property type="entry name" value="DnaJ"/>
    <property type="match status" value="1"/>
</dbReference>
<dbReference type="PANTHER" id="PTHR43096">
    <property type="entry name" value="DNAJ HOMOLOG 1, MITOCHONDRIAL-RELATED"/>
    <property type="match status" value="1"/>
</dbReference>
<reference evidence="4 5" key="1">
    <citation type="submission" date="2009-10" db="EMBL/GenBank/DDBJ databases">
        <title>Complete sequence of Halothiobacillus neapolitanus c2.</title>
        <authorList>
            <consortium name="US DOE Joint Genome Institute"/>
            <person name="Lucas S."/>
            <person name="Copeland A."/>
            <person name="Lapidus A."/>
            <person name="Glavina del Rio T."/>
            <person name="Tice H."/>
            <person name="Bruce D."/>
            <person name="Goodwin L."/>
            <person name="Pitluck S."/>
            <person name="Davenport K."/>
            <person name="Brettin T."/>
            <person name="Detter J.C."/>
            <person name="Han C."/>
            <person name="Tapia R."/>
            <person name="Larimer F."/>
            <person name="Land M."/>
            <person name="Hauser L."/>
            <person name="Kyrpides N."/>
            <person name="Mikhailova N."/>
            <person name="Kerfeld C."/>
            <person name="Cannon G."/>
            <person name="Heinhort S."/>
        </authorList>
    </citation>
    <scope>NUCLEOTIDE SEQUENCE [LARGE SCALE GENOMIC DNA]</scope>
    <source>
        <strain evidence="5">ATCC 23641 / c2</strain>
    </source>
</reference>
<dbReference type="PROSITE" id="PS00636">
    <property type="entry name" value="DNAJ_1"/>
    <property type="match status" value="1"/>
</dbReference>
<feature type="region of interest" description="Disordered" evidence="2">
    <location>
        <begin position="161"/>
        <end position="183"/>
    </location>
</feature>
<dbReference type="SUPFAM" id="SSF46565">
    <property type="entry name" value="Chaperone J-domain"/>
    <property type="match status" value="1"/>
</dbReference>
<dbReference type="InterPro" id="IPR002939">
    <property type="entry name" value="DnaJ_C"/>
</dbReference>
<dbReference type="CDD" id="cd10747">
    <property type="entry name" value="DnaJ_C"/>
    <property type="match status" value="1"/>
</dbReference>
<keyword evidence="5" id="KW-1185">Reference proteome</keyword>
<dbReference type="Gene3D" id="1.10.287.110">
    <property type="entry name" value="DnaJ domain"/>
    <property type="match status" value="1"/>
</dbReference>
<dbReference type="InterPro" id="IPR018253">
    <property type="entry name" value="DnaJ_domain_CS"/>
</dbReference>
<dbReference type="EMBL" id="CP001801">
    <property type="protein sequence ID" value="ACX94973.1"/>
    <property type="molecule type" value="Genomic_DNA"/>
</dbReference>
<accession>D0KWH6</accession>
<dbReference type="PANTHER" id="PTHR43096:SF52">
    <property type="entry name" value="DNAJ HOMOLOG 1, MITOCHONDRIAL-RELATED"/>
    <property type="match status" value="1"/>
</dbReference>
<dbReference type="SUPFAM" id="SSF49493">
    <property type="entry name" value="HSP40/DnaJ peptide-binding domain"/>
    <property type="match status" value="2"/>
</dbReference>
<dbReference type="CDD" id="cd06257">
    <property type="entry name" value="DnaJ"/>
    <property type="match status" value="1"/>
</dbReference>
<dbReference type="InterPro" id="IPR036869">
    <property type="entry name" value="J_dom_sf"/>
</dbReference>
<gene>
    <name evidence="4" type="ordered locus">Hneap_0109</name>
</gene>
<dbReference type="OrthoDB" id="9779889at2"/>
<dbReference type="AlphaFoldDB" id="D0KWH6"/>
<organism evidence="4 5">
    <name type="scientific">Halothiobacillus neapolitanus (strain ATCC 23641 / DSM 15147 / CIP 104769 / NCIMB 8539 / c2)</name>
    <name type="common">Thiobacillus neapolitanus</name>
    <dbReference type="NCBI Taxonomy" id="555778"/>
    <lineage>
        <taxon>Bacteria</taxon>
        <taxon>Pseudomonadati</taxon>
        <taxon>Pseudomonadota</taxon>
        <taxon>Gammaproteobacteria</taxon>
        <taxon>Chromatiales</taxon>
        <taxon>Halothiobacillaceae</taxon>
        <taxon>Halothiobacillus</taxon>
    </lineage>
</organism>
<evidence type="ECO:0000256" key="2">
    <source>
        <dbReference type="SAM" id="MobiDB-lite"/>
    </source>
</evidence>
<dbReference type="InterPro" id="IPR001623">
    <property type="entry name" value="DnaJ_domain"/>
</dbReference>
<dbReference type="Proteomes" id="UP000009102">
    <property type="component" value="Chromosome"/>
</dbReference>
<dbReference type="eggNOG" id="COG0484">
    <property type="taxonomic scope" value="Bacteria"/>
</dbReference>